<dbReference type="FunFam" id="3.30.930.10:FF:000023">
    <property type="entry name" value="Proline--tRNA ligase"/>
    <property type="match status" value="1"/>
</dbReference>
<comment type="caution">
    <text evidence="13">The sequence shown here is derived from an EMBL/GenBank/DDBJ whole genome shotgun (WGS) entry which is preliminary data.</text>
</comment>
<keyword evidence="6 11" id="KW-0067">ATP-binding</keyword>
<evidence type="ECO:0000259" key="12">
    <source>
        <dbReference type="PROSITE" id="PS50862"/>
    </source>
</evidence>
<dbReference type="PANTHER" id="PTHR43382:SF2">
    <property type="entry name" value="BIFUNCTIONAL GLUTAMATE_PROLINE--TRNA LIGASE"/>
    <property type="match status" value="1"/>
</dbReference>
<dbReference type="InterPro" id="IPR017449">
    <property type="entry name" value="Pro-tRNA_synth_II"/>
</dbReference>
<dbReference type="Pfam" id="PF00587">
    <property type="entry name" value="tRNA-synt_2b"/>
    <property type="match status" value="1"/>
</dbReference>
<protein>
    <recommendedName>
        <fullName evidence="11">Proline--tRNA ligase</fullName>
        <ecNumber evidence="11">6.1.1.15</ecNumber>
    </recommendedName>
    <alternativeName>
        <fullName evidence="11">Prolyl-tRNA synthetase</fullName>
        <shortName evidence="11">ProRS</shortName>
    </alternativeName>
</protein>
<keyword evidence="7 11" id="KW-0648">Protein biosynthesis</keyword>
<keyword evidence="5 11" id="KW-0547">Nucleotide-binding</keyword>
<feature type="domain" description="Aminoacyl-transfer RNA synthetases class-II family profile" evidence="12">
    <location>
        <begin position="27"/>
        <end position="294"/>
    </location>
</feature>
<dbReference type="AlphaFoldDB" id="A0A9D9N8T4"/>
<dbReference type="Pfam" id="PF03129">
    <property type="entry name" value="HGTP_anticodon"/>
    <property type="match status" value="1"/>
</dbReference>
<evidence type="ECO:0000313" key="13">
    <source>
        <dbReference type="EMBL" id="MBO8464477.1"/>
    </source>
</evidence>
<dbReference type="GO" id="GO:0017101">
    <property type="term" value="C:aminoacyl-tRNA synthetase multienzyme complex"/>
    <property type="evidence" value="ECO:0007669"/>
    <property type="project" value="TreeGrafter"/>
</dbReference>
<comment type="function">
    <text evidence="11">Catalyzes the attachment of proline to tRNA(Pro) in a two-step reaction: proline is first activated by ATP to form Pro-AMP and then transferred to the acceptor end of tRNA(Pro).</text>
</comment>
<dbReference type="Proteomes" id="UP000823597">
    <property type="component" value="Unassembled WGS sequence"/>
</dbReference>
<dbReference type="CDD" id="cd00862">
    <property type="entry name" value="ProRS_anticodon_zinc"/>
    <property type="match status" value="1"/>
</dbReference>
<evidence type="ECO:0000256" key="11">
    <source>
        <dbReference type="HAMAP-Rule" id="MF_01571"/>
    </source>
</evidence>
<sequence>MAKEVTSRAENYSQWYNNLVVKADLAENSAVRGCMVIKPYGYAIWEKMQHELDRMFKETGHSNAYFPLFIPKSFLSKEAEHVEGFAKECAVVTHHRLMNNPDGPGVVVDPSARLEEELIVRPTSETIIWNTYKNWIKSWRDLPILCNQWANVVRWEMRTRLFLRTAEFLWQEGHTAHATEQEAMEETEKMVNIYADFARNFMAMPVVIGHKSAHERFAGAVDTMCIEAMMQDGKALQAGTSHFLGQNFAKAFDVKYANKDGQLEYVWATSWGVSTRLMGALIMAHGDDNGLVLPPKLAPIQVVMVPIFKSDEEMSNILAKMREIADSLKSRGISYKIDDRDNLRPGFKFSEWELKGVPVRIAIGPRDLENGVVELSRRDELTKESVPQEGLADRIAALLDEIQNNIYAKALAFRDRNIIKVDTWEEFKERIVQGGFLSCHWDGTEETEERIKEETKATIRCIPIDTAVCEEEGKCIYTGRPSHRRVLFAISY</sequence>
<dbReference type="InterPro" id="IPR004499">
    <property type="entry name" value="Pro-tRNA-ligase_IIa_arc-type"/>
</dbReference>
<dbReference type="GO" id="GO:0006433">
    <property type="term" value="P:prolyl-tRNA aminoacylation"/>
    <property type="evidence" value="ECO:0007669"/>
    <property type="project" value="UniProtKB-UniRule"/>
</dbReference>
<dbReference type="Pfam" id="PF09180">
    <property type="entry name" value="ProRS-C_1"/>
    <property type="match status" value="1"/>
</dbReference>
<comment type="domain">
    <text evidence="11">Consists of three domains: the N-terminal catalytic domain, the anticodon-binding domain and the C-terminal extension.</text>
</comment>
<keyword evidence="3 11" id="KW-0963">Cytoplasm</keyword>
<reference evidence="13" key="2">
    <citation type="journal article" date="2021" name="PeerJ">
        <title>Extensive microbial diversity within the chicken gut microbiome revealed by metagenomics and culture.</title>
        <authorList>
            <person name="Gilroy R."/>
            <person name="Ravi A."/>
            <person name="Getino M."/>
            <person name="Pursley I."/>
            <person name="Horton D.L."/>
            <person name="Alikhan N.F."/>
            <person name="Baker D."/>
            <person name="Gharbi K."/>
            <person name="Hall N."/>
            <person name="Watson M."/>
            <person name="Adriaenssens E.M."/>
            <person name="Foster-Nyarko E."/>
            <person name="Jarju S."/>
            <person name="Secka A."/>
            <person name="Antonio M."/>
            <person name="Oren A."/>
            <person name="Chaudhuri R.R."/>
            <person name="La Ragione R."/>
            <person name="Hildebrand F."/>
            <person name="Pallen M.J."/>
        </authorList>
    </citation>
    <scope>NUCLEOTIDE SEQUENCE</scope>
    <source>
        <strain evidence="13">10037</strain>
    </source>
</reference>
<dbReference type="InterPro" id="IPR006195">
    <property type="entry name" value="aa-tRNA-synth_II"/>
</dbReference>
<dbReference type="Gene3D" id="3.40.50.800">
    <property type="entry name" value="Anticodon-binding domain"/>
    <property type="match status" value="1"/>
</dbReference>
<dbReference type="InterPro" id="IPR045864">
    <property type="entry name" value="aa-tRNA-synth_II/BPL/LPL"/>
</dbReference>
<dbReference type="SMART" id="SM00946">
    <property type="entry name" value="ProRS-C_1"/>
    <property type="match status" value="1"/>
</dbReference>
<keyword evidence="8 11" id="KW-0030">Aminoacyl-tRNA synthetase</keyword>
<dbReference type="EC" id="6.1.1.15" evidence="11"/>
<dbReference type="InterPro" id="IPR033721">
    <property type="entry name" value="ProRS_core_arch_euk"/>
</dbReference>
<comment type="subunit">
    <text evidence="2 11">Homodimer.</text>
</comment>
<reference evidence="13" key="1">
    <citation type="submission" date="2020-10" db="EMBL/GenBank/DDBJ databases">
        <authorList>
            <person name="Gilroy R."/>
        </authorList>
    </citation>
    <scope>NUCLEOTIDE SEQUENCE</scope>
    <source>
        <strain evidence="13">10037</strain>
    </source>
</reference>
<comment type="subcellular location">
    <subcellularLocation>
        <location evidence="1 11">Cytoplasm</location>
    </subcellularLocation>
</comment>
<comment type="catalytic activity">
    <reaction evidence="9 11">
        <text>tRNA(Pro) + L-proline + ATP = L-prolyl-tRNA(Pro) + AMP + diphosphate</text>
        <dbReference type="Rhea" id="RHEA:14305"/>
        <dbReference type="Rhea" id="RHEA-COMP:9700"/>
        <dbReference type="Rhea" id="RHEA-COMP:9702"/>
        <dbReference type="ChEBI" id="CHEBI:30616"/>
        <dbReference type="ChEBI" id="CHEBI:33019"/>
        <dbReference type="ChEBI" id="CHEBI:60039"/>
        <dbReference type="ChEBI" id="CHEBI:78442"/>
        <dbReference type="ChEBI" id="CHEBI:78532"/>
        <dbReference type="ChEBI" id="CHEBI:456215"/>
        <dbReference type="EC" id="6.1.1.15"/>
    </reaction>
</comment>
<evidence type="ECO:0000256" key="2">
    <source>
        <dbReference type="ARBA" id="ARBA00011738"/>
    </source>
</evidence>
<dbReference type="SUPFAM" id="SSF52954">
    <property type="entry name" value="Class II aaRS ABD-related"/>
    <property type="match status" value="1"/>
</dbReference>
<name>A0A9D9N8T4_9BACT</name>
<dbReference type="HAMAP" id="MF_01571">
    <property type="entry name" value="Pro_tRNA_synth_type3"/>
    <property type="match status" value="1"/>
</dbReference>
<dbReference type="FunFam" id="3.40.50.800:FF:000005">
    <property type="entry name" value="bifunctional glutamate/proline--tRNA ligase"/>
    <property type="match status" value="1"/>
</dbReference>
<organism evidence="13 14">
    <name type="scientific">Candidatus Merdivivens pullistercoris</name>
    <dbReference type="NCBI Taxonomy" id="2840873"/>
    <lineage>
        <taxon>Bacteria</taxon>
        <taxon>Pseudomonadati</taxon>
        <taxon>Bacteroidota</taxon>
        <taxon>Bacteroidia</taxon>
        <taxon>Bacteroidales</taxon>
        <taxon>Muribaculaceae</taxon>
        <taxon>Muribaculaceae incertae sedis</taxon>
        <taxon>Candidatus Merdivivens</taxon>
    </lineage>
</organism>
<dbReference type="GO" id="GO:0005524">
    <property type="term" value="F:ATP binding"/>
    <property type="evidence" value="ECO:0007669"/>
    <property type="project" value="UniProtKB-UniRule"/>
</dbReference>
<dbReference type="SUPFAM" id="SSF64586">
    <property type="entry name" value="C-terminal domain of ProRS"/>
    <property type="match status" value="1"/>
</dbReference>
<gene>
    <name evidence="11" type="primary">proS</name>
    <name evidence="13" type="ORF">IAB93_00595</name>
</gene>
<evidence type="ECO:0000256" key="5">
    <source>
        <dbReference type="ARBA" id="ARBA00022741"/>
    </source>
</evidence>
<dbReference type="Gene3D" id="3.30.110.30">
    <property type="entry name" value="C-terminal domain of ProRS"/>
    <property type="match status" value="1"/>
</dbReference>
<keyword evidence="4 11" id="KW-0436">Ligase</keyword>
<dbReference type="Gene3D" id="3.30.930.10">
    <property type="entry name" value="Bira Bifunctional Protein, Domain 2"/>
    <property type="match status" value="1"/>
</dbReference>
<evidence type="ECO:0000256" key="3">
    <source>
        <dbReference type="ARBA" id="ARBA00022490"/>
    </source>
</evidence>
<evidence type="ECO:0000256" key="10">
    <source>
        <dbReference type="ARBA" id="ARBA00060806"/>
    </source>
</evidence>
<dbReference type="InterPro" id="IPR016061">
    <property type="entry name" value="Pro-tRNA_ligase_II_C"/>
</dbReference>
<comment type="similarity">
    <text evidence="10 11">Belongs to the class-II aminoacyl-tRNA synthetase family. ProS type 3 subfamily.</text>
</comment>
<dbReference type="PROSITE" id="PS50862">
    <property type="entry name" value="AA_TRNA_LIGASE_II"/>
    <property type="match status" value="1"/>
</dbReference>
<accession>A0A9D9N8T4</accession>
<dbReference type="InterPro" id="IPR036621">
    <property type="entry name" value="Anticodon-bd_dom_sf"/>
</dbReference>
<dbReference type="InterPro" id="IPR002314">
    <property type="entry name" value="aa-tRNA-synt_IIb"/>
</dbReference>
<dbReference type="GO" id="GO:0004827">
    <property type="term" value="F:proline-tRNA ligase activity"/>
    <property type="evidence" value="ECO:0007669"/>
    <property type="project" value="UniProtKB-UniRule"/>
</dbReference>
<dbReference type="GO" id="GO:0005737">
    <property type="term" value="C:cytoplasm"/>
    <property type="evidence" value="ECO:0007669"/>
    <property type="project" value="UniProtKB-SubCell"/>
</dbReference>
<evidence type="ECO:0000256" key="6">
    <source>
        <dbReference type="ARBA" id="ARBA00022840"/>
    </source>
</evidence>
<evidence type="ECO:0000256" key="1">
    <source>
        <dbReference type="ARBA" id="ARBA00004496"/>
    </source>
</evidence>
<evidence type="ECO:0000313" key="14">
    <source>
        <dbReference type="Proteomes" id="UP000823597"/>
    </source>
</evidence>
<evidence type="ECO:0000256" key="7">
    <source>
        <dbReference type="ARBA" id="ARBA00022917"/>
    </source>
</evidence>
<dbReference type="SUPFAM" id="SSF55681">
    <property type="entry name" value="Class II aaRS and biotin synthetases"/>
    <property type="match status" value="1"/>
</dbReference>
<dbReference type="PANTHER" id="PTHR43382">
    <property type="entry name" value="PROLYL-TRNA SYNTHETASE"/>
    <property type="match status" value="1"/>
</dbReference>
<dbReference type="CDD" id="cd00778">
    <property type="entry name" value="ProRS_core_arch_euk"/>
    <property type="match status" value="1"/>
</dbReference>
<evidence type="ECO:0000256" key="8">
    <source>
        <dbReference type="ARBA" id="ARBA00023146"/>
    </source>
</evidence>
<dbReference type="NCBIfam" id="TIGR00408">
    <property type="entry name" value="proS_fam_I"/>
    <property type="match status" value="1"/>
</dbReference>
<evidence type="ECO:0000256" key="9">
    <source>
        <dbReference type="ARBA" id="ARBA00047671"/>
    </source>
</evidence>
<evidence type="ECO:0000256" key="4">
    <source>
        <dbReference type="ARBA" id="ARBA00022598"/>
    </source>
</evidence>
<dbReference type="InterPro" id="IPR004154">
    <property type="entry name" value="Anticodon-bd"/>
</dbReference>
<dbReference type="EMBL" id="JADIME010000008">
    <property type="protein sequence ID" value="MBO8464477.1"/>
    <property type="molecule type" value="Genomic_DNA"/>
</dbReference>
<proteinExistence type="inferred from homology"/>